<sequence length="459" mass="48161">MDRRTVAAGEQVLCSRRIVVPGGVIDGYVRIVGGRIAEVGRGEPPAGPRGRETRFDLGDAVLMPGMIDLHIHGLGGWDTYDLRPEAARSLGLLLAATGTTAYWPTLATAAWSDMEAACAFWGAFIREAWGGPLPAAGPVRPDTGREAAADEPAAAAAPTTSGAAAVATHPARAAGARPLGLHLEGPFLNPRKPGAMRPEWMVPPDPERLEVLLAQAAGTVRRVTLAPELPGALQLVQRLRALGIVVAAGHSEASYEQAEAALRAGVSLGNHVFNAMPALHHRDPGLVGAVMDLPFDAELIADGVHVHPVAMRILWRLKGTERLAVISDAVAAALLPPGRYDLRAFVAEVRPDGTSRLPDGTLAGSTATMLRCLQVLVERVGVPWPEAARMVAAVPARIAGVGERKGAIVPGYDADLFALDTGVDGGWRVVATWVEGVPVHGPERPLAVDALLNTTRRAD</sequence>
<dbReference type="Pfam" id="PF01979">
    <property type="entry name" value="Amidohydro_1"/>
    <property type="match status" value="1"/>
</dbReference>
<dbReference type="EMBL" id="CP132508">
    <property type="protein sequence ID" value="WPD19614.1"/>
    <property type="molecule type" value="Genomic_DNA"/>
</dbReference>
<reference evidence="6 7" key="1">
    <citation type="submission" date="2023-08" db="EMBL/GenBank/DDBJ databases">
        <title>Genome sequence of Thermaerobacter compostii strain Ins1, a spore-forming filamentous bacterium isolated from a deep geothermal reservoir.</title>
        <authorList>
            <person name="Bregnard D."/>
            <person name="Gonzalez D."/>
            <person name="Junier P."/>
        </authorList>
    </citation>
    <scope>NUCLEOTIDE SEQUENCE [LARGE SCALE GENOMIC DNA]</scope>
    <source>
        <strain evidence="6 7">Ins1</strain>
    </source>
</reference>
<feature type="domain" description="Amidohydrolase-related" evidence="5">
    <location>
        <begin position="61"/>
        <end position="437"/>
    </location>
</feature>
<evidence type="ECO:0000313" key="7">
    <source>
        <dbReference type="Proteomes" id="UP001304683"/>
    </source>
</evidence>
<dbReference type="CDD" id="cd00854">
    <property type="entry name" value="NagA"/>
    <property type="match status" value="1"/>
</dbReference>
<keyword evidence="4" id="KW-0119">Carbohydrate metabolism</keyword>
<comment type="similarity">
    <text evidence="1">Belongs to the metallo-dependent hydrolases superfamily. NagA family.</text>
</comment>
<name>A0ABZ0QSB0_9FIRM</name>
<dbReference type="EC" id="3.5.1.25" evidence="6"/>
<evidence type="ECO:0000313" key="6">
    <source>
        <dbReference type="EMBL" id="WPD19614.1"/>
    </source>
</evidence>
<dbReference type="SUPFAM" id="SSF51556">
    <property type="entry name" value="Metallo-dependent hydrolases"/>
    <property type="match status" value="2"/>
</dbReference>
<dbReference type="NCBIfam" id="TIGR00221">
    <property type="entry name" value="nagA"/>
    <property type="match status" value="1"/>
</dbReference>
<keyword evidence="3 6" id="KW-0378">Hydrolase</keyword>
<dbReference type="Gene3D" id="3.20.20.140">
    <property type="entry name" value="Metal-dependent hydrolases"/>
    <property type="match status" value="2"/>
</dbReference>
<dbReference type="PANTHER" id="PTHR11113:SF14">
    <property type="entry name" value="N-ACETYLGLUCOSAMINE-6-PHOSPHATE DEACETYLASE"/>
    <property type="match status" value="1"/>
</dbReference>
<dbReference type="Gene3D" id="2.30.40.10">
    <property type="entry name" value="Urease, subunit C, domain 1"/>
    <property type="match status" value="2"/>
</dbReference>
<evidence type="ECO:0000259" key="5">
    <source>
        <dbReference type="Pfam" id="PF01979"/>
    </source>
</evidence>
<proteinExistence type="inferred from homology"/>
<protein>
    <submittedName>
        <fullName evidence="6">N-acetylglucosamine-6-phosphate deacetylase</fullName>
        <ecNumber evidence="6">3.5.1.25</ecNumber>
    </submittedName>
</protein>
<dbReference type="PANTHER" id="PTHR11113">
    <property type="entry name" value="N-ACETYLGLUCOSAMINE-6-PHOSPHATE DEACETYLASE"/>
    <property type="match status" value="1"/>
</dbReference>
<dbReference type="InterPro" id="IPR006680">
    <property type="entry name" value="Amidohydro-rel"/>
</dbReference>
<accession>A0ABZ0QSB0</accession>
<gene>
    <name evidence="6" type="primary">nagA</name>
    <name evidence="6" type="ORF">Q5761_02790</name>
</gene>
<dbReference type="RefSeq" id="WP_135225026.1">
    <property type="nucleotide sequence ID" value="NZ_CP132508.1"/>
</dbReference>
<dbReference type="SUPFAM" id="SSF51338">
    <property type="entry name" value="Composite domain of metallo-dependent hydrolases"/>
    <property type="match status" value="1"/>
</dbReference>
<keyword evidence="2" id="KW-0479">Metal-binding</keyword>
<organism evidence="6 7">
    <name type="scientific">Thermaerobacter composti</name>
    <dbReference type="NCBI Taxonomy" id="554949"/>
    <lineage>
        <taxon>Bacteria</taxon>
        <taxon>Bacillati</taxon>
        <taxon>Bacillota</taxon>
        <taxon>Clostridia</taxon>
        <taxon>Eubacteriales</taxon>
        <taxon>Clostridiales Family XVII. Incertae Sedis</taxon>
        <taxon>Thermaerobacter</taxon>
    </lineage>
</organism>
<dbReference type="Proteomes" id="UP001304683">
    <property type="component" value="Chromosome"/>
</dbReference>
<evidence type="ECO:0000256" key="4">
    <source>
        <dbReference type="ARBA" id="ARBA00023277"/>
    </source>
</evidence>
<evidence type="ECO:0000256" key="2">
    <source>
        <dbReference type="ARBA" id="ARBA00022723"/>
    </source>
</evidence>
<keyword evidence="7" id="KW-1185">Reference proteome</keyword>
<dbReference type="GO" id="GO:0008448">
    <property type="term" value="F:N-acetylglucosamine-6-phosphate deacetylase activity"/>
    <property type="evidence" value="ECO:0007669"/>
    <property type="project" value="UniProtKB-EC"/>
</dbReference>
<dbReference type="InterPro" id="IPR011059">
    <property type="entry name" value="Metal-dep_hydrolase_composite"/>
</dbReference>
<evidence type="ECO:0000256" key="3">
    <source>
        <dbReference type="ARBA" id="ARBA00022801"/>
    </source>
</evidence>
<dbReference type="InterPro" id="IPR032466">
    <property type="entry name" value="Metal_Hydrolase"/>
</dbReference>
<evidence type="ECO:0000256" key="1">
    <source>
        <dbReference type="ARBA" id="ARBA00010716"/>
    </source>
</evidence>
<dbReference type="InterPro" id="IPR003764">
    <property type="entry name" value="GlcNAc_6-P_deAcase"/>
</dbReference>